<dbReference type="InterPro" id="IPR014001">
    <property type="entry name" value="Helicase_ATP-bd"/>
</dbReference>
<dbReference type="SUPFAM" id="SSF52540">
    <property type="entry name" value="P-loop containing nucleoside triphosphate hydrolases"/>
    <property type="match status" value="2"/>
</dbReference>
<sequence>MYKKNFAKYIKTHSTPFSINNAFYVYPHFLEQRGTLFLYEYLGGSKRPYIIEIELDEKNDICRTECSCPYDYKGICKHIVASVEDLAERLDKGALTTQTAFFGVMKQVKKHETGDVILIDGEFDLEDLRKRVRKNSITYGFVNYIDINFVHIKSKIATWNTNQYQQEIVFVKGQNKLETYCSCSNELPFCEHRLFVFKDLANKFGNDFFKEGFLNQKIEKELALYGLTPNDDYQDFFDVKLSPKGILLEPKPFVKINTYTNAFVNYAKEIETSARLNLLVKNTQEEPAGLGLCVDYASHYSKKSFLSFYGIKGKLNKEETDFSAKIKRIFSEDLNRIIDEFPDTDDFQFAMNAIRIERLLGEGNIKSRRQAIQIFGAFFSDDKDPLFFLHNSKDSYARKNLTRLEICTDPVKLHFQAASAHKKYRIRVKVELSGTKYKIDSVKLIVTPLFIVLDTKVYFIKTPKLSFDLMHFVERPEMYFYKKNDEHFYKKIILPLSKDYEVEFSEFKKSKIKIDENTLEKHLYISDLNEGYVVFKPFVKYNEELIPLYSNEPITVTAGDKLKTISRNEAFEDNFLEELRKLHPDFQQQDAIFYLQPEQLLENYWLMTAVEKMKNTDIKVFGANDLKAFKFNVNKPAISVHVSSDIDWFDVHIDVKFGDQTVNLKELQKSFIKQSNYVLLADGTTGILPKDWMQKFAVYFQSGEVKKNSIQLSNYQFGILDELYNELHEKPAFFEELYQKKQRLLNLKDIPNVKVPEEINATLRHYQQDGLNWLAFLDENKIGGCLADDMGLGKTLQIITFLQYLKNKNPDTAPTLIIAPTSLIFNWQAEIKKFCPSLKVLAFVGIDRKEHQKHFEKYDIILSTYGSLLNDVAFLKDYTFNYIILDESQAIKNPASKRYKTVRLLNAKNRLVLTGTPIENNTFDLYAQLNFVNPGLLGTMTHFRKNFSDYIDKQNDEEVSKTLAKIINPFVLRRTKEQVATELPEKIESVVYCEMNPSQRKVYDAFKNRFREYILNQIEENGVANSQMYILEGLTKLRQICNSTALINEEESYGNYSVKLDTLTETIKEKTGNHKILVFSQFVGMLQLIKDRLESEQIVYEYLDGSTRNRQEKVDNFQNNTDVRVFLISLKAGGTGLNLTEADYVFIVDPWWNPAVENQAIDRSYRIGQHKKVMAYRMICKDTIEEKIVTLQSKKKSVANTIISIDEQQKSFDVADIKHLFS</sequence>
<dbReference type="AlphaFoldDB" id="A0A1H6LKT7"/>
<dbReference type="Proteomes" id="UP000199634">
    <property type="component" value="Unassembled WGS sequence"/>
</dbReference>
<dbReference type="InterPro" id="IPR049730">
    <property type="entry name" value="SNF2/RAD54-like_C"/>
</dbReference>
<evidence type="ECO:0000259" key="4">
    <source>
        <dbReference type="PROSITE" id="PS51192"/>
    </source>
</evidence>
<dbReference type="GO" id="GO:0008270">
    <property type="term" value="F:zinc ion binding"/>
    <property type="evidence" value="ECO:0007669"/>
    <property type="project" value="UniProtKB-KW"/>
</dbReference>
<dbReference type="OrthoDB" id="9760715at2"/>
<reference evidence="6 7" key="1">
    <citation type="submission" date="2016-10" db="EMBL/GenBank/DDBJ databases">
        <authorList>
            <person name="de Groot N.N."/>
        </authorList>
    </citation>
    <scope>NUCLEOTIDE SEQUENCE [LARGE SCALE GENOMIC DNA]</scope>
    <source>
        <strain evidence="6 7">CGMCC 1.10825</strain>
    </source>
</reference>
<dbReference type="Gene3D" id="3.40.50.10810">
    <property type="entry name" value="Tandem AAA-ATPase domain"/>
    <property type="match status" value="1"/>
</dbReference>
<evidence type="ECO:0000256" key="2">
    <source>
        <dbReference type="PROSITE-ProRule" id="PRU00325"/>
    </source>
</evidence>
<accession>A0A1H6LKT7</accession>
<dbReference type="Pfam" id="PF00271">
    <property type="entry name" value="Helicase_C"/>
    <property type="match status" value="1"/>
</dbReference>
<dbReference type="PROSITE" id="PS51192">
    <property type="entry name" value="HELICASE_ATP_BIND_1"/>
    <property type="match status" value="1"/>
</dbReference>
<organism evidence="6 7">
    <name type="scientific">Paenimyroides marinum</name>
    <dbReference type="NCBI Taxonomy" id="1159016"/>
    <lineage>
        <taxon>Bacteria</taxon>
        <taxon>Pseudomonadati</taxon>
        <taxon>Bacteroidota</taxon>
        <taxon>Flavobacteriia</taxon>
        <taxon>Flavobacteriales</taxon>
        <taxon>Flavobacteriaceae</taxon>
        <taxon>Paenimyroides</taxon>
    </lineage>
</organism>
<keyword evidence="7" id="KW-1185">Reference proteome</keyword>
<evidence type="ECO:0000313" key="7">
    <source>
        <dbReference type="Proteomes" id="UP000199634"/>
    </source>
</evidence>
<dbReference type="PROSITE" id="PS50966">
    <property type="entry name" value="ZF_SWIM"/>
    <property type="match status" value="1"/>
</dbReference>
<dbReference type="CDD" id="cd18793">
    <property type="entry name" value="SF2_C_SNF"/>
    <property type="match status" value="1"/>
</dbReference>
<dbReference type="SMART" id="SM00490">
    <property type="entry name" value="HELICc"/>
    <property type="match status" value="1"/>
</dbReference>
<keyword evidence="2" id="KW-0863">Zinc-finger</keyword>
<keyword evidence="2" id="KW-0862">Zinc</keyword>
<dbReference type="SMART" id="SM00487">
    <property type="entry name" value="DEXDc"/>
    <property type="match status" value="1"/>
</dbReference>
<dbReference type="PANTHER" id="PTHR10799">
    <property type="entry name" value="SNF2/RAD54 HELICASE FAMILY"/>
    <property type="match status" value="1"/>
</dbReference>
<keyword evidence="6" id="KW-0808">Transferase</keyword>
<keyword evidence="6" id="KW-0723">Serine/threonine-protein kinase</keyword>
<evidence type="ECO:0000256" key="1">
    <source>
        <dbReference type="ARBA" id="ARBA00022801"/>
    </source>
</evidence>
<dbReference type="InterPro" id="IPR038718">
    <property type="entry name" value="SNF2-like_sf"/>
</dbReference>
<feature type="domain" description="SWIM-type" evidence="3">
    <location>
        <begin position="49"/>
        <end position="87"/>
    </location>
</feature>
<proteinExistence type="predicted"/>
<keyword evidence="1" id="KW-0378">Hydrolase</keyword>
<evidence type="ECO:0000259" key="5">
    <source>
        <dbReference type="PROSITE" id="PS51194"/>
    </source>
</evidence>
<dbReference type="PROSITE" id="PS51194">
    <property type="entry name" value="HELICASE_CTER"/>
    <property type="match status" value="1"/>
</dbReference>
<dbReference type="GO" id="GO:0016787">
    <property type="term" value="F:hydrolase activity"/>
    <property type="evidence" value="ECO:0007669"/>
    <property type="project" value="UniProtKB-KW"/>
</dbReference>
<dbReference type="Gene3D" id="3.40.50.300">
    <property type="entry name" value="P-loop containing nucleotide triphosphate hydrolases"/>
    <property type="match status" value="1"/>
</dbReference>
<dbReference type="InterPro" id="IPR027417">
    <property type="entry name" value="P-loop_NTPase"/>
</dbReference>
<dbReference type="GO" id="GO:0005524">
    <property type="term" value="F:ATP binding"/>
    <property type="evidence" value="ECO:0007669"/>
    <property type="project" value="InterPro"/>
</dbReference>
<keyword evidence="2" id="KW-0479">Metal-binding</keyword>
<keyword evidence="6" id="KW-0418">Kinase</keyword>
<dbReference type="InterPro" id="IPR000330">
    <property type="entry name" value="SNF2_N"/>
</dbReference>
<name>A0A1H6LKT7_9FLAO</name>
<dbReference type="CDD" id="cd18012">
    <property type="entry name" value="DEXQc_arch_SWI2_SNF2"/>
    <property type="match status" value="1"/>
</dbReference>
<dbReference type="Pfam" id="PF04434">
    <property type="entry name" value="SWIM"/>
    <property type="match status" value="2"/>
</dbReference>
<dbReference type="InterPro" id="IPR007527">
    <property type="entry name" value="Znf_SWIM"/>
</dbReference>
<protein>
    <submittedName>
        <fullName evidence="6">Non-specific serine/threonine protein kinase</fullName>
    </submittedName>
</protein>
<dbReference type="STRING" id="1159016.SAMN02927937_01775"/>
<dbReference type="InterPro" id="IPR001650">
    <property type="entry name" value="Helicase_C-like"/>
</dbReference>
<evidence type="ECO:0000313" key="6">
    <source>
        <dbReference type="EMBL" id="SEH85249.1"/>
    </source>
</evidence>
<dbReference type="GO" id="GO:0004674">
    <property type="term" value="F:protein serine/threonine kinase activity"/>
    <property type="evidence" value="ECO:0007669"/>
    <property type="project" value="UniProtKB-KW"/>
</dbReference>
<dbReference type="Pfam" id="PF00176">
    <property type="entry name" value="SNF2-rel_dom"/>
    <property type="match status" value="1"/>
</dbReference>
<dbReference type="RefSeq" id="WP_091099200.1">
    <property type="nucleotide sequence ID" value="NZ_FNXE01000023.1"/>
</dbReference>
<dbReference type="EMBL" id="FNXE01000023">
    <property type="protein sequence ID" value="SEH85249.1"/>
    <property type="molecule type" value="Genomic_DNA"/>
</dbReference>
<evidence type="ECO:0000259" key="3">
    <source>
        <dbReference type="PROSITE" id="PS50966"/>
    </source>
</evidence>
<feature type="domain" description="Helicase ATP-binding" evidence="4">
    <location>
        <begin position="775"/>
        <end position="935"/>
    </location>
</feature>
<feature type="domain" description="Helicase C-terminal" evidence="5">
    <location>
        <begin position="1059"/>
        <end position="1213"/>
    </location>
</feature>
<gene>
    <name evidence="6" type="ORF">SAMN02927937_01775</name>
</gene>